<gene>
    <name evidence="2" type="ORF">B9T62_38590</name>
</gene>
<name>A0A2Z2KQJ0_9BACL</name>
<accession>A0A2Z2KQJ0</accession>
<evidence type="ECO:0000313" key="3">
    <source>
        <dbReference type="Proteomes" id="UP000249890"/>
    </source>
</evidence>
<dbReference type="AlphaFoldDB" id="A0A2Z2KQJ0"/>
<organism evidence="2 3">
    <name type="scientific">Paenibacillus donghaensis</name>
    <dbReference type="NCBI Taxonomy" id="414771"/>
    <lineage>
        <taxon>Bacteria</taxon>
        <taxon>Bacillati</taxon>
        <taxon>Bacillota</taxon>
        <taxon>Bacilli</taxon>
        <taxon>Bacillales</taxon>
        <taxon>Paenibacillaceae</taxon>
        <taxon>Paenibacillus</taxon>
    </lineage>
</organism>
<dbReference type="EMBL" id="CP021780">
    <property type="protein sequence ID" value="ASA26103.1"/>
    <property type="molecule type" value="Genomic_DNA"/>
</dbReference>
<dbReference type="Proteomes" id="UP000249890">
    <property type="component" value="Chromosome"/>
</dbReference>
<proteinExistence type="predicted"/>
<dbReference type="KEGG" id="pdh:B9T62_38590"/>
<keyword evidence="3" id="KW-1185">Reference proteome</keyword>
<dbReference type="RefSeq" id="WP_087920056.1">
    <property type="nucleotide sequence ID" value="NZ_CP021780.1"/>
</dbReference>
<reference evidence="2 3" key="1">
    <citation type="submission" date="2017-06" db="EMBL/GenBank/DDBJ databases">
        <title>Complete genome sequence of Paenibacillus donghaensis KCTC 13049T isolated from East Sea sediment, South Korea.</title>
        <authorList>
            <person name="Jung B.K."/>
            <person name="Hong S.-J."/>
            <person name="Shin J.-H."/>
        </authorList>
    </citation>
    <scope>NUCLEOTIDE SEQUENCE [LARGE SCALE GENOMIC DNA]</scope>
    <source>
        <strain evidence="2 3">KCTC 13049</strain>
    </source>
</reference>
<protein>
    <submittedName>
        <fullName evidence="2">Uncharacterized protein</fullName>
    </submittedName>
</protein>
<feature type="region of interest" description="Disordered" evidence="1">
    <location>
        <begin position="1"/>
        <end position="28"/>
    </location>
</feature>
<evidence type="ECO:0000256" key="1">
    <source>
        <dbReference type="SAM" id="MobiDB-lite"/>
    </source>
</evidence>
<evidence type="ECO:0000313" key="2">
    <source>
        <dbReference type="EMBL" id="ASA26103.1"/>
    </source>
</evidence>
<sequence>MERGRDNHVGGDARAMERERSAAAAADDRYEIPSTLHLTARVEGKADTGLDTMNAGAGTAS</sequence>